<dbReference type="Pfam" id="PF05056">
    <property type="entry name" value="DUF674"/>
    <property type="match status" value="1"/>
</dbReference>
<dbReference type="PANTHER" id="PTHR33103:SF27">
    <property type="entry name" value="OS04G0594700 PROTEIN"/>
    <property type="match status" value="1"/>
</dbReference>
<dbReference type="OrthoDB" id="1277335at2759"/>
<dbReference type="InterPro" id="IPR007750">
    <property type="entry name" value="DUF674"/>
</dbReference>
<gene>
    <name evidence="1" type="ORF">F0562_029061</name>
</gene>
<reference evidence="1 2" key="1">
    <citation type="submission" date="2019-09" db="EMBL/GenBank/DDBJ databases">
        <title>A chromosome-level genome assembly of the Chinese tupelo Nyssa sinensis.</title>
        <authorList>
            <person name="Yang X."/>
            <person name="Kang M."/>
            <person name="Yang Y."/>
            <person name="Xiong H."/>
            <person name="Wang M."/>
            <person name="Zhang Z."/>
            <person name="Wang Z."/>
            <person name="Wu H."/>
            <person name="Ma T."/>
            <person name="Liu J."/>
            <person name="Xi Z."/>
        </authorList>
    </citation>
    <scope>NUCLEOTIDE SEQUENCE [LARGE SCALE GENOMIC DNA]</scope>
    <source>
        <strain evidence="1">J267</strain>
        <tissue evidence="1">Leaf</tissue>
    </source>
</reference>
<keyword evidence="2" id="KW-1185">Reference proteome</keyword>
<dbReference type="EMBL" id="CM018039">
    <property type="protein sequence ID" value="KAA8536583.1"/>
    <property type="molecule type" value="Genomic_DNA"/>
</dbReference>
<organism evidence="1 2">
    <name type="scientific">Nyssa sinensis</name>
    <dbReference type="NCBI Taxonomy" id="561372"/>
    <lineage>
        <taxon>Eukaryota</taxon>
        <taxon>Viridiplantae</taxon>
        <taxon>Streptophyta</taxon>
        <taxon>Embryophyta</taxon>
        <taxon>Tracheophyta</taxon>
        <taxon>Spermatophyta</taxon>
        <taxon>Magnoliopsida</taxon>
        <taxon>eudicotyledons</taxon>
        <taxon>Gunneridae</taxon>
        <taxon>Pentapetalae</taxon>
        <taxon>asterids</taxon>
        <taxon>Cornales</taxon>
        <taxon>Nyssaceae</taxon>
        <taxon>Nyssa</taxon>
    </lineage>
</organism>
<dbReference type="Proteomes" id="UP000325577">
    <property type="component" value="Linkage Group LG16"/>
</dbReference>
<proteinExistence type="predicted"/>
<evidence type="ECO:0008006" key="3">
    <source>
        <dbReference type="Google" id="ProtNLM"/>
    </source>
</evidence>
<dbReference type="AlphaFoldDB" id="A0A5J5AZW0"/>
<dbReference type="PANTHER" id="PTHR33103">
    <property type="entry name" value="OS01G0153900 PROTEIN"/>
    <property type="match status" value="1"/>
</dbReference>
<evidence type="ECO:0000313" key="1">
    <source>
        <dbReference type="EMBL" id="KAA8536583.1"/>
    </source>
</evidence>
<evidence type="ECO:0000313" key="2">
    <source>
        <dbReference type="Proteomes" id="UP000325577"/>
    </source>
</evidence>
<name>A0A5J5AZW0_9ASTE</name>
<sequence length="468" mass="52251">MANETLQSTSLNVVVEKGKNRVVFAEPNRDFVDVLFSFVTMPIGTIIRLTREQLLEGEMGCLNNLYASVENLDEEHVQSMKCKDMVLRPLSAAEIYCRNLKLNLVDGNTNEYYACSAVVCDFVSPYQTAHCRCGRPLDREVKLLNPISIPQDGGVFVKPNARFMISDDFQVMPMSTVTALTLLSKLGAVDPSTMEERTFNIGRNEVLKLLKCSLTSRTPFSDTIMEPPISKTNFTIRHGKYGPRSTDKSQRVMDTAKKDANIKLKLIVNKSENRALYAEVEEDFVNLISFFLTLPLGYLFKEFPCLPFKGCLNNLYQSIQNFDTQKFLKSEEMKAILVNPKLTPGLAYNNQLIPIEDALYPSYSTLNSLFSVKYSILSLMPNDREAKTGDGFMKGPSMFMVTNNLFVTPLSIISGISLINSLGIPFSAIGEQEVTMGEDEAMRLLAAALVSDSALTDAFILKEPKEEA</sequence>
<protein>
    <recommendedName>
        <fullName evidence="3">DUF674 family protein</fullName>
    </recommendedName>
</protein>
<accession>A0A5J5AZW0</accession>